<comment type="caution">
    <text evidence="1">The sequence shown here is derived from an EMBL/GenBank/DDBJ whole genome shotgun (WGS) entry which is preliminary data.</text>
</comment>
<name>A0AAD4VPC3_PRUDU</name>
<reference evidence="1 2" key="1">
    <citation type="journal article" date="2022" name="G3 (Bethesda)">
        <title>Whole-genome sequence and methylome profiling of the almond [Prunus dulcis (Mill.) D.A. Webb] cultivar 'Nonpareil'.</title>
        <authorList>
            <person name="D'Amico-Willman K.M."/>
            <person name="Ouma W.Z."/>
            <person name="Meulia T."/>
            <person name="Sideli G.M."/>
            <person name="Gradziel T.M."/>
            <person name="Fresnedo-Ramirez J."/>
        </authorList>
    </citation>
    <scope>NUCLEOTIDE SEQUENCE [LARGE SCALE GENOMIC DNA]</scope>
    <source>
        <strain evidence="1">Clone GOH B32 T37-40</strain>
    </source>
</reference>
<dbReference type="AlphaFoldDB" id="A0AAD4VPC3"/>
<dbReference type="Proteomes" id="UP001054821">
    <property type="component" value="Chromosome 5"/>
</dbReference>
<protein>
    <submittedName>
        <fullName evidence="1">Uncharacterized protein</fullName>
    </submittedName>
</protein>
<gene>
    <name evidence="1" type="ORF">L3X38_027203</name>
</gene>
<organism evidence="1 2">
    <name type="scientific">Prunus dulcis</name>
    <name type="common">Almond</name>
    <name type="synonym">Amygdalus dulcis</name>
    <dbReference type="NCBI Taxonomy" id="3755"/>
    <lineage>
        <taxon>Eukaryota</taxon>
        <taxon>Viridiplantae</taxon>
        <taxon>Streptophyta</taxon>
        <taxon>Embryophyta</taxon>
        <taxon>Tracheophyta</taxon>
        <taxon>Spermatophyta</taxon>
        <taxon>Magnoliopsida</taxon>
        <taxon>eudicotyledons</taxon>
        <taxon>Gunneridae</taxon>
        <taxon>Pentapetalae</taxon>
        <taxon>rosids</taxon>
        <taxon>fabids</taxon>
        <taxon>Rosales</taxon>
        <taxon>Rosaceae</taxon>
        <taxon>Amygdaloideae</taxon>
        <taxon>Amygdaleae</taxon>
        <taxon>Prunus</taxon>
    </lineage>
</organism>
<evidence type="ECO:0000313" key="1">
    <source>
        <dbReference type="EMBL" id="KAI5327807.1"/>
    </source>
</evidence>
<dbReference type="EMBL" id="JAJFAZ020000005">
    <property type="protein sequence ID" value="KAI5327807.1"/>
    <property type="molecule type" value="Genomic_DNA"/>
</dbReference>
<sequence>MEPVVLGRRVFKDKTVSIPLQSDCTLMVFYYDICSRFNELGVGAFEMTFLVSDHPPFVLETHLVTVHILLRKISMENMQHHLVIHTCLIHGRTTSIMWARRWGY</sequence>
<proteinExistence type="predicted"/>
<keyword evidence="2" id="KW-1185">Reference proteome</keyword>
<accession>A0AAD4VPC3</accession>
<evidence type="ECO:0000313" key="2">
    <source>
        <dbReference type="Proteomes" id="UP001054821"/>
    </source>
</evidence>